<feature type="chain" id="PRO_5042910362" description="Fibrinogen C-terminal domain-containing protein" evidence="1">
    <location>
        <begin position="19"/>
        <end position="310"/>
    </location>
</feature>
<feature type="signal peptide" evidence="1">
    <location>
        <begin position="1"/>
        <end position="18"/>
    </location>
</feature>
<protein>
    <recommendedName>
        <fullName evidence="4">Fibrinogen C-terminal domain-containing protein</fullName>
    </recommendedName>
</protein>
<organism evidence="2 3">
    <name type="scientific">Amphimedon queenslandica</name>
    <name type="common">Sponge</name>
    <dbReference type="NCBI Taxonomy" id="400682"/>
    <lineage>
        <taxon>Eukaryota</taxon>
        <taxon>Metazoa</taxon>
        <taxon>Porifera</taxon>
        <taxon>Demospongiae</taxon>
        <taxon>Heteroscleromorpha</taxon>
        <taxon>Haplosclerida</taxon>
        <taxon>Niphatidae</taxon>
        <taxon>Amphimedon</taxon>
    </lineage>
</organism>
<dbReference type="AlphaFoldDB" id="A0AAN0JLK0"/>
<dbReference type="Gene3D" id="3.90.215.10">
    <property type="entry name" value="Gamma Fibrinogen, chain A, domain 1"/>
    <property type="match status" value="1"/>
</dbReference>
<evidence type="ECO:0008006" key="4">
    <source>
        <dbReference type="Google" id="ProtNLM"/>
    </source>
</evidence>
<dbReference type="InterPro" id="IPR014716">
    <property type="entry name" value="Fibrinogen_a/b/g_C_1"/>
</dbReference>
<accession>A0AAN0JLK0</accession>
<dbReference type="GeneID" id="109585994"/>
<sequence length="310" mass="34022">MIISTFVCLCIIFSQVNAQSNTFGHCKEEVCCNQQANPLLTSCKDIKRKWSDGPTGYYQLSSTKRGPVSVYCNMDELCGSRGGWTRLGYLNMADPSESCPSGFRLYQSGGVRACGRQNSSVGSCVSLKLLADDISYSQVCGRVVGYQYASTDAADSTIGTSAHNDINSYYVDGVSITHGSPRQHVWTLMAGLHEASFYFIVNDGRYNCPCSQSSTQNSTLQSFIGNDYFCESGNPATDGTYQFMLYTSDPLWDSEGCGSLEGTCCAAPSLPWFHKKLNTTTTDYLELRVCGDEGTNNEDTPISFYEIYIK</sequence>
<dbReference type="EnsemblMetazoa" id="XM_020002136.1">
    <property type="protein sequence ID" value="XP_019857695.1"/>
    <property type="gene ID" value="LOC109585994"/>
</dbReference>
<dbReference type="RefSeq" id="XP_019857695.1">
    <property type="nucleotide sequence ID" value="XM_020002136.1"/>
</dbReference>
<evidence type="ECO:0000313" key="2">
    <source>
        <dbReference type="EnsemblMetazoa" id="XP_019857695.1"/>
    </source>
</evidence>
<dbReference type="KEGG" id="aqu:109585994"/>
<reference evidence="3" key="1">
    <citation type="journal article" date="2010" name="Nature">
        <title>The Amphimedon queenslandica genome and the evolution of animal complexity.</title>
        <authorList>
            <person name="Srivastava M."/>
            <person name="Simakov O."/>
            <person name="Chapman J."/>
            <person name="Fahey B."/>
            <person name="Gauthier M.E."/>
            <person name="Mitros T."/>
            <person name="Richards G.S."/>
            <person name="Conaco C."/>
            <person name="Dacre M."/>
            <person name="Hellsten U."/>
            <person name="Larroux C."/>
            <person name="Putnam N.H."/>
            <person name="Stanke M."/>
            <person name="Adamska M."/>
            <person name="Darling A."/>
            <person name="Degnan S.M."/>
            <person name="Oakley T.H."/>
            <person name="Plachetzki D.C."/>
            <person name="Zhai Y."/>
            <person name="Adamski M."/>
            <person name="Calcino A."/>
            <person name="Cummins S.F."/>
            <person name="Goodstein D.M."/>
            <person name="Harris C."/>
            <person name="Jackson D.J."/>
            <person name="Leys S.P."/>
            <person name="Shu S."/>
            <person name="Woodcroft B.J."/>
            <person name="Vervoort M."/>
            <person name="Kosik K.S."/>
            <person name="Manning G."/>
            <person name="Degnan B.M."/>
            <person name="Rokhsar D.S."/>
        </authorList>
    </citation>
    <scope>NUCLEOTIDE SEQUENCE [LARGE SCALE GENOMIC DNA]</scope>
</reference>
<proteinExistence type="predicted"/>
<evidence type="ECO:0000313" key="3">
    <source>
        <dbReference type="Proteomes" id="UP000007879"/>
    </source>
</evidence>
<evidence type="ECO:0000256" key="1">
    <source>
        <dbReference type="SAM" id="SignalP"/>
    </source>
</evidence>
<reference evidence="2" key="2">
    <citation type="submission" date="2024-06" db="UniProtKB">
        <authorList>
            <consortium name="EnsemblMetazoa"/>
        </authorList>
    </citation>
    <scope>IDENTIFICATION</scope>
</reference>
<keyword evidence="1" id="KW-0732">Signal</keyword>
<dbReference type="Proteomes" id="UP000007879">
    <property type="component" value="Unassembled WGS sequence"/>
</dbReference>
<dbReference type="NCBIfam" id="NF040941">
    <property type="entry name" value="GGGWT_bact"/>
    <property type="match status" value="1"/>
</dbReference>
<name>A0AAN0JLK0_AMPQE</name>
<keyword evidence="3" id="KW-1185">Reference proteome</keyword>